<dbReference type="SMART" id="SM00399">
    <property type="entry name" value="ZnF_C4"/>
    <property type="match status" value="1"/>
</dbReference>
<keyword evidence="2" id="KW-0863">Zinc-finger</keyword>
<evidence type="ECO:0008006" key="13">
    <source>
        <dbReference type="Google" id="ProtNLM"/>
    </source>
</evidence>
<dbReference type="STRING" id="45351.A7T846"/>
<keyword evidence="5" id="KW-0238">DNA-binding</keyword>
<dbReference type="InParanoid" id="A7T846"/>
<evidence type="ECO:0000313" key="11">
    <source>
        <dbReference type="EMBL" id="EDO27849.1"/>
    </source>
</evidence>
<feature type="domain" description="NR LBD" evidence="10">
    <location>
        <begin position="27"/>
        <end position="181"/>
    </location>
</feature>
<name>A7T846_NEMVE</name>
<dbReference type="PANTHER" id="PTHR24085">
    <property type="entry name" value="NUCLEAR HORMONE RECEPTOR"/>
    <property type="match status" value="1"/>
</dbReference>
<evidence type="ECO:0000313" key="12">
    <source>
        <dbReference type="Proteomes" id="UP000001593"/>
    </source>
</evidence>
<dbReference type="eggNOG" id="KOG3575">
    <property type="taxonomic scope" value="Eukaryota"/>
</dbReference>
<evidence type="ECO:0000256" key="5">
    <source>
        <dbReference type="ARBA" id="ARBA00023125"/>
    </source>
</evidence>
<keyword evidence="8" id="KW-0539">Nucleus</keyword>
<dbReference type="GO" id="GO:0000978">
    <property type="term" value="F:RNA polymerase II cis-regulatory region sequence-specific DNA binding"/>
    <property type="evidence" value="ECO:0000318"/>
    <property type="project" value="GO_Central"/>
</dbReference>
<accession>A7T846</accession>
<dbReference type="GO" id="GO:0045944">
    <property type="term" value="P:positive regulation of transcription by RNA polymerase II"/>
    <property type="evidence" value="ECO:0000318"/>
    <property type="project" value="GO_Central"/>
</dbReference>
<dbReference type="GO" id="GO:0004879">
    <property type="term" value="F:nuclear receptor activity"/>
    <property type="evidence" value="ECO:0000318"/>
    <property type="project" value="GO_Central"/>
</dbReference>
<dbReference type="GO" id="GO:0030522">
    <property type="term" value="P:intracellular receptor signaling pathway"/>
    <property type="evidence" value="ECO:0000318"/>
    <property type="project" value="GO_Central"/>
</dbReference>
<keyword evidence="12" id="KW-1185">Reference proteome</keyword>
<dbReference type="Pfam" id="PF00104">
    <property type="entry name" value="Hormone_recep"/>
    <property type="match status" value="1"/>
</dbReference>
<keyword evidence="1" id="KW-0479">Metal-binding</keyword>
<evidence type="ECO:0000256" key="7">
    <source>
        <dbReference type="ARBA" id="ARBA00023170"/>
    </source>
</evidence>
<keyword evidence="7" id="KW-0675">Receptor</keyword>
<dbReference type="PRINTS" id="PR00398">
    <property type="entry name" value="STRDHORMONER"/>
</dbReference>
<dbReference type="InterPro" id="IPR013088">
    <property type="entry name" value="Znf_NHR/GATA"/>
</dbReference>
<dbReference type="EMBL" id="DS472478">
    <property type="protein sequence ID" value="EDO27849.1"/>
    <property type="molecule type" value="Genomic_DNA"/>
</dbReference>
<dbReference type="SUPFAM" id="SSF48508">
    <property type="entry name" value="Nuclear receptor ligand-binding domain"/>
    <property type="match status" value="1"/>
</dbReference>
<proteinExistence type="predicted"/>
<dbReference type="Pfam" id="PF00105">
    <property type="entry name" value="zf-C4"/>
    <property type="match status" value="1"/>
</dbReference>
<feature type="domain" description="Nuclear receptor" evidence="9">
    <location>
        <begin position="1"/>
        <end position="37"/>
    </location>
</feature>
<feature type="non-terminal residue" evidence="11">
    <location>
        <position position="1"/>
    </location>
</feature>
<protein>
    <recommendedName>
        <fullName evidence="13">NR LBD domain-containing protein</fullName>
    </recommendedName>
</protein>
<dbReference type="HOGENOM" id="CLU_1492703_0_0_1"/>
<dbReference type="PROSITE" id="PS51843">
    <property type="entry name" value="NR_LBD"/>
    <property type="match status" value="1"/>
</dbReference>
<dbReference type="InterPro" id="IPR000536">
    <property type="entry name" value="Nucl_hrmn_rcpt_lig-bd"/>
</dbReference>
<dbReference type="GO" id="GO:0008270">
    <property type="term" value="F:zinc ion binding"/>
    <property type="evidence" value="ECO:0007669"/>
    <property type="project" value="UniProtKB-KW"/>
</dbReference>
<dbReference type="GO" id="GO:0000122">
    <property type="term" value="P:negative regulation of transcription by RNA polymerase II"/>
    <property type="evidence" value="ECO:0000318"/>
    <property type="project" value="GO_Central"/>
</dbReference>
<sequence>EGCKGFFKRTVQKQLEYTCRGNQDCDINQHTRNRCHYSFLHCFKTIMEVPVKYKIPISFSFAFVVFQVIQWGKNVPGFRELKLEDQITLLKTSFMDLNVFRLAYRSICCDPDSLMFAKGIILNKPQCLEMGWSMDLTETTLEFCAKLRNLNMDVNEFSCLSGLVLLSPGKFQYNIVLAMFS</sequence>
<dbReference type="PhylomeDB" id="A7T846"/>
<evidence type="ECO:0000259" key="9">
    <source>
        <dbReference type="PROSITE" id="PS51030"/>
    </source>
</evidence>
<dbReference type="PANTHER" id="PTHR24085:SF4">
    <property type="entry name" value="NUCLEAR HORMONE RECEPTOR HR38-RELATED"/>
    <property type="match status" value="1"/>
</dbReference>
<dbReference type="PROSITE" id="PS51030">
    <property type="entry name" value="NUCLEAR_REC_DBD_2"/>
    <property type="match status" value="1"/>
</dbReference>
<dbReference type="Gene3D" id="1.10.565.10">
    <property type="entry name" value="Retinoid X Receptor"/>
    <property type="match status" value="1"/>
</dbReference>
<dbReference type="GO" id="GO:0005634">
    <property type="term" value="C:nucleus"/>
    <property type="evidence" value="ECO:0000318"/>
    <property type="project" value="GO_Central"/>
</dbReference>
<gene>
    <name evidence="11" type="ORF">NEMVEDRAFT_v1g149683</name>
</gene>
<evidence type="ECO:0000256" key="4">
    <source>
        <dbReference type="ARBA" id="ARBA00023015"/>
    </source>
</evidence>
<keyword evidence="4" id="KW-0805">Transcription regulation</keyword>
<dbReference type="SUPFAM" id="SSF57716">
    <property type="entry name" value="Glucocorticoid receptor-like (DNA-binding domain)"/>
    <property type="match status" value="1"/>
</dbReference>
<evidence type="ECO:0000256" key="2">
    <source>
        <dbReference type="ARBA" id="ARBA00022771"/>
    </source>
</evidence>
<evidence type="ECO:0000256" key="1">
    <source>
        <dbReference type="ARBA" id="ARBA00022723"/>
    </source>
</evidence>
<reference evidence="11 12" key="1">
    <citation type="journal article" date="2007" name="Science">
        <title>Sea anemone genome reveals ancestral eumetazoan gene repertoire and genomic organization.</title>
        <authorList>
            <person name="Putnam N.H."/>
            <person name="Srivastava M."/>
            <person name="Hellsten U."/>
            <person name="Dirks B."/>
            <person name="Chapman J."/>
            <person name="Salamov A."/>
            <person name="Terry A."/>
            <person name="Shapiro H."/>
            <person name="Lindquist E."/>
            <person name="Kapitonov V.V."/>
            <person name="Jurka J."/>
            <person name="Genikhovich G."/>
            <person name="Grigoriev I.V."/>
            <person name="Lucas S.M."/>
            <person name="Steele R.E."/>
            <person name="Finnerty J.R."/>
            <person name="Technau U."/>
            <person name="Martindale M.Q."/>
            <person name="Rokhsar D.S."/>
        </authorList>
    </citation>
    <scope>NUCLEOTIDE SEQUENCE [LARGE SCALE GENOMIC DNA]</scope>
    <source>
        <strain evidence="12">CH2 X CH6</strain>
    </source>
</reference>
<evidence type="ECO:0000256" key="8">
    <source>
        <dbReference type="ARBA" id="ARBA00023242"/>
    </source>
</evidence>
<evidence type="ECO:0000256" key="3">
    <source>
        <dbReference type="ARBA" id="ARBA00022833"/>
    </source>
</evidence>
<keyword evidence="3" id="KW-0862">Zinc</keyword>
<dbReference type="InterPro" id="IPR001628">
    <property type="entry name" value="Znf_hrmn_rcpt"/>
</dbReference>
<dbReference type="Gene3D" id="3.30.50.10">
    <property type="entry name" value="Erythroid Transcription Factor GATA-1, subunit A"/>
    <property type="match status" value="1"/>
</dbReference>
<dbReference type="InterPro" id="IPR035500">
    <property type="entry name" value="NHR-like_dom_sf"/>
</dbReference>
<evidence type="ECO:0000259" key="10">
    <source>
        <dbReference type="PROSITE" id="PS51843"/>
    </source>
</evidence>
<dbReference type="SMART" id="SM00430">
    <property type="entry name" value="HOLI"/>
    <property type="match status" value="1"/>
</dbReference>
<dbReference type="InterPro" id="IPR001723">
    <property type="entry name" value="Nuclear_hrmn_rcpt"/>
</dbReference>
<dbReference type="GO" id="GO:0030154">
    <property type="term" value="P:cell differentiation"/>
    <property type="evidence" value="ECO:0000318"/>
    <property type="project" value="GO_Central"/>
</dbReference>
<keyword evidence="6" id="KW-0804">Transcription</keyword>
<evidence type="ECO:0000256" key="6">
    <source>
        <dbReference type="ARBA" id="ARBA00023163"/>
    </source>
</evidence>
<organism evidence="11 12">
    <name type="scientific">Nematostella vectensis</name>
    <name type="common">Starlet sea anemone</name>
    <dbReference type="NCBI Taxonomy" id="45351"/>
    <lineage>
        <taxon>Eukaryota</taxon>
        <taxon>Metazoa</taxon>
        <taxon>Cnidaria</taxon>
        <taxon>Anthozoa</taxon>
        <taxon>Hexacorallia</taxon>
        <taxon>Actiniaria</taxon>
        <taxon>Edwardsiidae</taxon>
        <taxon>Nematostella</taxon>
    </lineage>
</organism>
<dbReference type="AlphaFoldDB" id="A7T846"/>
<dbReference type="Proteomes" id="UP000001593">
    <property type="component" value="Unassembled WGS sequence"/>
</dbReference>